<dbReference type="Proteomes" id="UP000066480">
    <property type="component" value="Chromosome"/>
</dbReference>
<dbReference type="EMBL" id="CP011112">
    <property type="protein sequence ID" value="AKU18386.1"/>
    <property type="molecule type" value="Genomic_DNA"/>
</dbReference>
<dbReference type="RefSeq" id="WP_052596144.1">
    <property type="nucleotide sequence ID" value="NZ_CP011112.1"/>
</dbReference>
<protein>
    <recommendedName>
        <fullName evidence="5">Lipoprotein</fullName>
    </recommendedName>
</protein>
<evidence type="ECO:0000256" key="1">
    <source>
        <dbReference type="SAM" id="MobiDB-lite"/>
    </source>
</evidence>
<dbReference type="AlphaFoldDB" id="A0A0K1JNU5"/>
<proteinExistence type="predicted"/>
<feature type="region of interest" description="Disordered" evidence="1">
    <location>
        <begin position="23"/>
        <end position="61"/>
    </location>
</feature>
<dbReference type="STRING" id="571913.VV02_25290"/>
<gene>
    <name evidence="3" type="ORF">VV02_25290</name>
</gene>
<name>A0A0K1JNU5_9MICO</name>
<dbReference type="OrthoDB" id="7363485at2"/>
<sequence length="151" mass="14880">MRRSLIAAGGLALTVTLLAGCSDDGSHEGSSGTTTPAPPSSSAPTTPGQGTSSEGDSQVEGLIGFPGMTCVLFQGTDGTAYALTGPGVTPAVRKLSRGGIEPRARLTDKPTVGPAVQTKVHVTGHVAAGAKSTCGKDVFVTSSVVVVNTSA</sequence>
<feature type="chain" id="PRO_5038507420" description="Lipoprotein" evidence="2">
    <location>
        <begin position="20"/>
        <end position="151"/>
    </location>
</feature>
<accession>A0A0K1JNU5</accession>
<keyword evidence="4" id="KW-1185">Reference proteome</keyword>
<dbReference type="KEGG" id="lmoi:VV02_25290"/>
<evidence type="ECO:0008006" key="5">
    <source>
        <dbReference type="Google" id="ProtNLM"/>
    </source>
</evidence>
<evidence type="ECO:0000313" key="3">
    <source>
        <dbReference type="EMBL" id="AKU18386.1"/>
    </source>
</evidence>
<feature type="compositionally biased region" description="Low complexity" evidence="1">
    <location>
        <begin position="42"/>
        <end position="53"/>
    </location>
</feature>
<keyword evidence="2" id="KW-0732">Signal</keyword>
<dbReference type="PROSITE" id="PS51257">
    <property type="entry name" value="PROKAR_LIPOPROTEIN"/>
    <property type="match status" value="1"/>
</dbReference>
<evidence type="ECO:0000256" key="2">
    <source>
        <dbReference type="SAM" id="SignalP"/>
    </source>
</evidence>
<reference evidence="3 4" key="1">
    <citation type="submission" date="2015-03" db="EMBL/GenBank/DDBJ databases">
        <title>Luteipulveratus halotolerans sp. nov., a novel actinobacterium (Dermacoccaceae) from Sarawak, Malaysia.</title>
        <authorList>
            <person name="Juboi H."/>
            <person name="Basik A."/>
            <person name="Shamsul S.S."/>
            <person name="Arnold P."/>
            <person name="Schmitt E.K."/>
            <person name="Sanglier J.-J."/>
            <person name="Yeo T."/>
        </authorList>
    </citation>
    <scope>NUCLEOTIDE SEQUENCE [LARGE SCALE GENOMIC DNA]</scope>
    <source>
        <strain evidence="3 4">MN07-A0370</strain>
    </source>
</reference>
<feature type="signal peptide" evidence="2">
    <location>
        <begin position="1"/>
        <end position="19"/>
    </location>
</feature>
<evidence type="ECO:0000313" key="4">
    <source>
        <dbReference type="Proteomes" id="UP000066480"/>
    </source>
</evidence>
<organism evidence="3 4">
    <name type="scientific">Luteipulveratus mongoliensis</name>
    <dbReference type="NCBI Taxonomy" id="571913"/>
    <lineage>
        <taxon>Bacteria</taxon>
        <taxon>Bacillati</taxon>
        <taxon>Actinomycetota</taxon>
        <taxon>Actinomycetes</taxon>
        <taxon>Micrococcales</taxon>
        <taxon>Dermacoccaceae</taxon>
        <taxon>Luteipulveratus</taxon>
    </lineage>
</organism>